<gene>
    <name evidence="5" type="ORF">HMPREF1541_08428</name>
</gene>
<dbReference type="OrthoDB" id="205166at2759"/>
<evidence type="ECO:0000256" key="2">
    <source>
        <dbReference type="ARBA" id="ARBA00023242"/>
    </source>
</evidence>
<keyword evidence="2" id="KW-0539">Nucleus</keyword>
<dbReference type="GeneID" id="19975767"/>
<feature type="compositionally biased region" description="Acidic residues" evidence="4">
    <location>
        <begin position="219"/>
        <end position="231"/>
    </location>
</feature>
<evidence type="ECO:0008006" key="7">
    <source>
        <dbReference type="Google" id="ProtNLM"/>
    </source>
</evidence>
<evidence type="ECO:0000256" key="3">
    <source>
        <dbReference type="SAM" id="Coils"/>
    </source>
</evidence>
<feature type="region of interest" description="Disordered" evidence="4">
    <location>
        <begin position="208"/>
        <end position="296"/>
    </location>
</feature>
<dbReference type="VEuPathDB" id="FungiDB:HMPREF1541_08428"/>
<proteinExistence type="predicted"/>
<accession>W2RLU7</accession>
<dbReference type="EMBL" id="KB822724">
    <property type="protein sequence ID" value="ETN37437.1"/>
    <property type="molecule type" value="Genomic_DNA"/>
</dbReference>
<dbReference type="InterPro" id="IPR008501">
    <property type="entry name" value="THOC7/Mft1"/>
</dbReference>
<dbReference type="GO" id="GO:0000445">
    <property type="term" value="C:THO complex part of transcription export complex"/>
    <property type="evidence" value="ECO:0007669"/>
    <property type="project" value="InterPro"/>
</dbReference>
<dbReference type="Proteomes" id="UP000030752">
    <property type="component" value="Unassembled WGS sequence"/>
</dbReference>
<comment type="subcellular location">
    <subcellularLocation>
        <location evidence="1">Nucleus</location>
    </subcellularLocation>
</comment>
<evidence type="ECO:0000313" key="5">
    <source>
        <dbReference type="EMBL" id="ETN37437.1"/>
    </source>
</evidence>
<dbReference type="STRING" id="1220924.W2RLU7"/>
<protein>
    <recommendedName>
        <fullName evidence="7">Tho complex subunit 7</fullName>
    </recommendedName>
</protein>
<keyword evidence="3" id="KW-0175">Coiled coil</keyword>
<name>W2RLU7_CYPE1</name>
<dbReference type="InParanoid" id="W2RLU7"/>
<dbReference type="GO" id="GO:0006397">
    <property type="term" value="P:mRNA processing"/>
    <property type="evidence" value="ECO:0007669"/>
    <property type="project" value="InterPro"/>
</dbReference>
<dbReference type="AlphaFoldDB" id="W2RLU7"/>
<evidence type="ECO:0000313" key="6">
    <source>
        <dbReference type="Proteomes" id="UP000030752"/>
    </source>
</evidence>
<reference evidence="5 6" key="1">
    <citation type="submission" date="2013-03" db="EMBL/GenBank/DDBJ databases">
        <title>The Genome Sequence of Phialophora europaea CBS 101466.</title>
        <authorList>
            <consortium name="The Broad Institute Genomics Platform"/>
            <person name="Cuomo C."/>
            <person name="de Hoog S."/>
            <person name="Gorbushina A."/>
            <person name="Walker B."/>
            <person name="Young S.K."/>
            <person name="Zeng Q."/>
            <person name="Gargeya S."/>
            <person name="Fitzgerald M."/>
            <person name="Haas B."/>
            <person name="Abouelleil A."/>
            <person name="Allen A.W."/>
            <person name="Alvarado L."/>
            <person name="Arachchi H.M."/>
            <person name="Berlin A.M."/>
            <person name="Chapman S.B."/>
            <person name="Gainer-Dewar J."/>
            <person name="Goldberg J."/>
            <person name="Griggs A."/>
            <person name="Gujja S."/>
            <person name="Hansen M."/>
            <person name="Howarth C."/>
            <person name="Imamovic A."/>
            <person name="Ireland A."/>
            <person name="Larimer J."/>
            <person name="McCowan C."/>
            <person name="Murphy C."/>
            <person name="Pearson M."/>
            <person name="Poon T.W."/>
            <person name="Priest M."/>
            <person name="Roberts A."/>
            <person name="Saif S."/>
            <person name="Shea T."/>
            <person name="Sisk P."/>
            <person name="Sykes S."/>
            <person name="Wortman J."/>
            <person name="Nusbaum C."/>
            <person name="Birren B."/>
        </authorList>
    </citation>
    <scope>NUCLEOTIDE SEQUENCE [LARGE SCALE GENOMIC DNA]</scope>
    <source>
        <strain evidence="5 6">CBS 101466</strain>
    </source>
</reference>
<keyword evidence="6" id="KW-1185">Reference proteome</keyword>
<feature type="coiled-coil region" evidence="3">
    <location>
        <begin position="119"/>
        <end position="196"/>
    </location>
</feature>
<organism evidence="5 6">
    <name type="scientific">Cyphellophora europaea (strain CBS 101466)</name>
    <name type="common">Phialophora europaea</name>
    <dbReference type="NCBI Taxonomy" id="1220924"/>
    <lineage>
        <taxon>Eukaryota</taxon>
        <taxon>Fungi</taxon>
        <taxon>Dikarya</taxon>
        <taxon>Ascomycota</taxon>
        <taxon>Pezizomycotina</taxon>
        <taxon>Eurotiomycetes</taxon>
        <taxon>Chaetothyriomycetidae</taxon>
        <taxon>Chaetothyriales</taxon>
        <taxon>Cyphellophoraceae</taxon>
        <taxon>Cyphellophora</taxon>
    </lineage>
</organism>
<sequence>MAGFHLLDQIEEDKLHTARLLPVEERPIKRLTGHLLGPKTPFQQYLTHDATQTEGVDEGKIKEWDNDSFLLGLKKFRKSVDYEFAAFETNLARIHLLRTANEAERNRYAAEKLEIEGKAGDVRDNIFDLRQQLEQAQQTLTTRKTYDVLADQITKNPRLKPRDEQHVSIEKLKSEIEELERESQELSQTWNDRRSQFAKVVDEAQRLRRQIHNEKEPGEGDAEGEEDDDMDGIEHNRSNIGTPRPGEDGSTPLPGGASRATTPGIEGIATPQPEIALPDQLEAAATQKAADEMDTS</sequence>
<dbReference type="HOGENOM" id="CLU_049078_1_0_1"/>
<feature type="compositionally biased region" description="Basic and acidic residues" evidence="4">
    <location>
        <begin position="208"/>
        <end position="218"/>
    </location>
</feature>
<evidence type="ECO:0000256" key="1">
    <source>
        <dbReference type="ARBA" id="ARBA00004123"/>
    </source>
</evidence>
<dbReference type="Pfam" id="PF05615">
    <property type="entry name" value="THOC7"/>
    <property type="match status" value="1"/>
</dbReference>
<dbReference type="eggNOG" id="ENOG502S942">
    <property type="taxonomic scope" value="Eukaryota"/>
</dbReference>
<dbReference type="RefSeq" id="XP_008720969.1">
    <property type="nucleotide sequence ID" value="XM_008722747.1"/>
</dbReference>
<evidence type="ECO:0000256" key="4">
    <source>
        <dbReference type="SAM" id="MobiDB-lite"/>
    </source>
</evidence>